<reference evidence="6 7" key="1">
    <citation type="submission" date="2021-01" db="EMBL/GenBank/DDBJ databases">
        <title>Genomic Encyclopedia of Type Strains, Phase IV (KMG-IV): sequencing the most valuable type-strain genomes for metagenomic binning, comparative biology and taxonomic classification.</title>
        <authorList>
            <person name="Goeker M."/>
        </authorList>
    </citation>
    <scope>NUCLEOTIDE SEQUENCE [LARGE SCALE GENOMIC DNA]</scope>
    <source>
        <strain evidence="6 7">DSM 25890</strain>
    </source>
</reference>
<dbReference type="Proteomes" id="UP001314796">
    <property type="component" value="Unassembled WGS sequence"/>
</dbReference>
<keyword evidence="3 6" id="KW-0067">ATP-binding</keyword>
<gene>
    <name evidence="6" type="ORF">JOC73_000921</name>
</gene>
<evidence type="ECO:0000256" key="2">
    <source>
        <dbReference type="ARBA" id="ARBA00022741"/>
    </source>
</evidence>
<evidence type="ECO:0000259" key="5">
    <source>
        <dbReference type="PROSITE" id="PS50893"/>
    </source>
</evidence>
<dbReference type="Gene3D" id="3.40.50.300">
    <property type="entry name" value="P-loop containing nucleotide triphosphate hydrolases"/>
    <property type="match status" value="1"/>
</dbReference>
<dbReference type="InterPro" id="IPR027417">
    <property type="entry name" value="P-loop_NTPase"/>
</dbReference>
<dbReference type="RefSeq" id="WP_204400677.1">
    <property type="nucleotide sequence ID" value="NZ_JAFBEE010000004.1"/>
</dbReference>
<keyword evidence="4" id="KW-1278">Translocase</keyword>
<keyword evidence="2" id="KW-0547">Nucleotide-binding</keyword>
<dbReference type="PANTHER" id="PTHR42794:SF1">
    <property type="entry name" value="HEMIN IMPORT ATP-BINDING PROTEIN HMUV"/>
    <property type="match status" value="1"/>
</dbReference>
<organism evidence="6 7">
    <name type="scientific">Alkaliphilus hydrothermalis</name>
    <dbReference type="NCBI Taxonomy" id="1482730"/>
    <lineage>
        <taxon>Bacteria</taxon>
        <taxon>Bacillati</taxon>
        <taxon>Bacillota</taxon>
        <taxon>Clostridia</taxon>
        <taxon>Peptostreptococcales</taxon>
        <taxon>Natronincolaceae</taxon>
        <taxon>Alkaliphilus</taxon>
    </lineage>
</organism>
<proteinExistence type="predicted"/>
<dbReference type="InterPro" id="IPR017871">
    <property type="entry name" value="ABC_transporter-like_CS"/>
</dbReference>
<dbReference type="SUPFAM" id="SSF52540">
    <property type="entry name" value="P-loop containing nucleoside triphosphate hydrolases"/>
    <property type="match status" value="1"/>
</dbReference>
<sequence>MKNSISTKAITFKYDESTIVDEISLQVKSGSFLTIIGPNGSGKSTLLKLIAANLTPDEGTILINDRQLTSYKMKDLAKEMAVVPQDTNVAYDFDVFDIVLMGRNPHLKRFQKEGDADFAIVRDAMEQTNTWHLRERKVNEISGGERQRVIIARALAQQPKIILLDEPTSSLDIHHQIEVLELLKRLNQEKEVTIVAVLHDMNLAARYSQEVLLLHVGKIITMGKTEDVMTVENLQRAYKMEMIIQRNIYTNALEVIPLSLSAKKEKRTNKKIHLVCGGGTGKELLQHLLEEGYKVSMGVVNVGDSDWELGKLLAIPMAEEKPFSEISEEALGKAEKLANESNLSIMTSVPIGWGNIKNLQLVKNQLQQSKKVFLYKQNLWGERTDFTEGRGNALIEELKSLGLQEISTMEELLNQLGEYK</sequence>
<dbReference type="CDD" id="cd03214">
    <property type="entry name" value="ABC_Iron-Siderophores_B12_Hemin"/>
    <property type="match status" value="1"/>
</dbReference>
<dbReference type="NCBIfam" id="NF010068">
    <property type="entry name" value="PRK13548.1"/>
    <property type="match status" value="1"/>
</dbReference>
<dbReference type="PROSITE" id="PS50893">
    <property type="entry name" value="ABC_TRANSPORTER_2"/>
    <property type="match status" value="1"/>
</dbReference>
<dbReference type="Pfam" id="PF00005">
    <property type="entry name" value="ABC_tran"/>
    <property type="match status" value="1"/>
</dbReference>
<dbReference type="InterPro" id="IPR003439">
    <property type="entry name" value="ABC_transporter-like_ATP-bd"/>
</dbReference>
<dbReference type="GO" id="GO:0005524">
    <property type="term" value="F:ATP binding"/>
    <property type="evidence" value="ECO:0007669"/>
    <property type="project" value="UniProtKB-KW"/>
</dbReference>
<dbReference type="SMART" id="SM00382">
    <property type="entry name" value="AAA"/>
    <property type="match status" value="1"/>
</dbReference>
<name>A0ABS2NNA2_9FIRM</name>
<evidence type="ECO:0000256" key="4">
    <source>
        <dbReference type="ARBA" id="ARBA00022967"/>
    </source>
</evidence>
<comment type="caution">
    <text evidence="6">The sequence shown here is derived from an EMBL/GenBank/DDBJ whole genome shotgun (WGS) entry which is preliminary data.</text>
</comment>
<protein>
    <submittedName>
        <fullName evidence="6">Iron complex transport system ATP-binding protein</fullName>
    </submittedName>
</protein>
<dbReference type="PANTHER" id="PTHR42794">
    <property type="entry name" value="HEMIN IMPORT ATP-BINDING PROTEIN HMUV"/>
    <property type="match status" value="1"/>
</dbReference>
<evidence type="ECO:0000313" key="7">
    <source>
        <dbReference type="Proteomes" id="UP001314796"/>
    </source>
</evidence>
<keyword evidence="7" id="KW-1185">Reference proteome</keyword>
<accession>A0ABS2NNA2</accession>
<dbReference type="PROSITE" id="PS00211">
    <property type="entry name" value="ABC_TRANSPORTER_1"/>
    <property type="match status" value="1"/>
</dbReference>
<dbReference type="EMBL" id="JAFBEE010000004">
    <property type="protein sequence ID" value="MBM7614410.1"/>
    <property type="molecule type" value="Genomic_DNA"/>
</dbReference>
<evidence type="ECO:0000313" key="6">
    <source>
        <dbReference type="EMBL" id="MBM7614410.1"/>
    </source>
</evidence>
<evidence type="ECO:0000256" key="1">
    <source>
        <dbReference type="ARBA" id="ARBA00022448"/>
    </source>
</evidence>
<dbReference type="InterPro" id="IPR003593">
    <property type="entry name" value="AAA+_ATPase"/>
</dbReference>
<evidence type="ECO:0000256" key="3">
    <source>
        <dbReference type="ARBA" id="ARBA00022840"/>
    </source>
</evidence>
<feature type="domain" description="ABC transporter" evidence="5">
    <location>
        <begin position="5"/>
        <end position="241"/>
    </location>
</feature>
<keyword evidence="1" id="KW-0813">Transport</keyword>